<dbReference type="Pfam" id="PF13366">
    <property type="entry name" value="PDDEXK_3"/>
    <property type="match status" value="1"/>
</dbReference>
<organism evidence="1">
    <name type="scientific">Oceaniferula spumae</name>
    <dbReference type="NCBI Taxonomy" id="2979115"/>
    <lineage>
        <taxon>Bacteria</taxon>
        <taxon>Pseudomonadati</taxon>
        <taxon>Verrucomicrobiota</taxon>
        <taxon>Verrucomicrobiia</taxon>
        <taxon>Verrucomicrobiales</taxon>
        <taxon>Verrucomicrobiaceae</taxon>
        <taxon>Oceaniferula</taxon>
    </lineage>
</organism>
<evidence type="ECO:0000313" key="1">
    <source>
        <dbReference type="EMBL" id="BDS06454.1"/>
    </source>
</evidence>
<dbReference type="EMBL" id="AP026866">
    <property type="protein sequence ID" value="BDS06454.1"/>
    <property type="molecule type" value="Genomic_DNA"/>
</dbReference>
<dbReference type="NCBIfam" id="TIGR04256">
    <property type="entry name" value="GxxExxY"/>
    <property type="match status" value="1"/>
</dbReference>
<accession>A0AAT9FKH2</accession>
<proteinExistence type="predicted"/>
<dbReference type="InterPro" id="IPR026350">
    <property type="entry name" value="GxxExxY"/>
</dbReference>
<reference evidence="1" key="1">
    <citation type="submission" date="2024-07" db="EMBL/GenBank/DDBJ databases">
        <title>Complete genome sequence of Verrucomicrobiaceae bacterium NT6N.</title>
        <authorList>
            <person name="Huang C."/>
            <person name="Takami H."/>
            <person name="Hamasaki K."/>
        </authorList>
    </citation>
    <scope>NUCLEOTIDE SEQUENCE</scope>
    <source>
        <strain evidence="1">NT6N</strain>
    </source>
</reference>
<dbReference type="KEGG" id="osu:NT6N_14940"/>
<protein>
    <submittedName>
        <fullName evidence="1">GTP-binding protein</fullName>
    </submittedName>
</protein>
<sequence>MSLLFKDESYALRGACFEVYKDKGSGFLEDVYQECLEIEFTLQGIPFAAQSPLGLSYKGKPLRQSYKPDFICYDEIILEIKAAKNIDDTHRAQVHNYLKATNKRLGLLINFGHHPKVQIERIIH</sequence>
<name>A0AAT9FKH2_9BACT</name>
<gene>
    <name evidence="1" type="ORF">NT6N_14940</name>
</gene>
<dbReference type="AlphaFoldDB" id="A0AAT9FKH2"/>